<evidence type="ECO:0000313" key="2">
    <source>
        <dbReference type="EMBL" id="KAG5674698.1"/>
    </source>
</evidence>
<gene>
    <name evidence="2" type="ORF">PVAND_004650</name>
</gene>
<name>A0A9J6BY72_POLVA</name>
<dbReference type="EMBL" id="JADBJN010000002">
    <property type="protein sequence ID" value="KAG5674698.1"/>
    <property type="molecule type" value="Genomic_DNA"/>
</dbReference>
<evidence type="ECO:0000313" key="3">
    <source>
        <dbReference type="Proteomes" id="UP001107558"/>
    </source>
</evidence>
<accession>A0A9J6BY72</accession>
<proteinExistence type="predicted"/>
<dbReference type="AlphaFoldDB" id="A0A9J6BY72"/>
<keyword evidence="1" id="KW-0732">Signal</keyword>
<comment type="caution">
    <text evidence="2">The sequence shown here is derived from an EMBL/GenBank/DDBJ whole genome shotgun (WGS) entry which is preliminary data.</text>
</comment>
<dbReference type="Proteomes" id="UP001107558">
    <property type="component" value="Chromosome 2"/>
</dbReference>
<keyword evidence="3" id="KW-1185">Reference proteome</keyword>
<reference evidence="2" key="1">
    <citation type="submission" date="2021-03" db="EMBL/GenBank/DDBJ databases">
        <title>Chromosome level genome of the anhydrobiotic midge Polypedilum vanderplanki.</title>
        <authorList>
            <person name="Yoshida Y."/>
            <person name="Kikawada T."/>
            <person name="Gusev O."/>
        </authorList>
    </citation>
    <scope>NUCLEOTIDE SEQUENCE</scope>
    <source>
        <strain evidence="2">NIAS01</strain>
        <tissue evidence="2">Whole body or cell culture</tissue>
    </source>
</reference>
<sequence length="176" mass="20666">MKKFLVFVLVLCLINLSYCDISYDDGIEQQIESYESVDSSFDDENNNDGRRYQFNIDFGVDVKTMSENQLDEFVKSLDIKMKCKIVDFMANEPTVVILECVDFYDDGRKRRFAAQVASNDERNEKEIHTTLNRGVQCRRINYIVEDVTIDCDDNDNRRISFFVHPIADHENREVVY</sequence>
<feature type="chain" id="PRO_5039920030" evidence="1">
    <location>
        <begin position="20"/>
        <end position="176"/>
    </location>
</feature>
<feature type="signal peptide" evidence="1">
    <location>
        <begin position="1"/>
        <end position="19"/>
    </location>
</feature>
<protein>
    <submittedName>
        <fullName evidence="2">Uncharacterized protein</fullName>
    </submittedName>
</protein>
<organism evidence="2 3">
    <name type="scientific">Polypedilum vanderplanki</name>
    <name type="common">Sleeping chironomid midge</name>
    <dbReference type="NCBI Taxonomy" id="319348"/>
    <lineage>
        <taxon>Eukaryota</taxon>
        <taxon>Metazoa</taxon>
        <taxon>Ecdysozoa</taxon>
        <taxon>Arthropoda</taxon>
        <taxon>Hexapoda</taxon>
        <taxon>Insecta</taxon>
        <taxon>Pterygota</taxon>
        <taxon>Neoptera</taxon>
        <taxon>Endopterygota</taxon>
        <taxon>Diptera</taxon>
        <taxon>Nematocera</taxon>
        <taxon>Chironomoidea</taxon>
        <taxon>Chironomidae</taxon>
        <taxon>Chironominae</taxon>
        <taxon>Polypedilum</taxon>
        <taxon>Polypedilum</taxon>
    </lineage>
</organism>
<evidence type="ECO:0000256" key="1">
    <source>
        <dbReference type="SAM" id="SignalP"/>
    </source>
</evidence>